<evidence type="ECO:0000256" key="1">
    <source>
        <dbReference type="SAM" id="MobiDB-lite"/>
    </source>
</evidence>
<dbReference type="EMBL" id="OX459962">
    <property type="protein sequence ID" value="CAI9166958.1"/>
    <property type="molecule type" value="Genomic_DNA"/>
</dbReference>
<evidence type="ECO:0000313" key="3">
    <source>
        <dbReference type="EMBL" id="CAI9166958.1"/>
    </source>
</evidence>
<protein>
    <submittedName>
        <fullName evidence="3">Uncharacterized protein</fullName>
    </submittedName>
</protein>
<feature type="transmembrane region" description="Helical" evidence="2">
    <location>
        <begin position="121"/>
        <end position="147"/>
    </location>
</feature>
<feature type="compositionally biased region" description="Basic and acidic residues" evidence="1">
    <location>
        <begin position="65"/>
        <end position="77"/>
    </location>
</feature>
<feature type="region of interest" description="Disordered" evidence="1">
    <location>
        <begin position="65"/>
        <end position="86"/>
    </location>
</feature>
<evidence type="ECO:0000313" key="4">
    <source>
        <dbReference type="Proteomes" id="UP001176941"/>
    </source>
</evidence>
<keyword evidence="2" id="KW-0812">Transmembrane</keyword>
<sequence length="153" mass="16400">MAGGGQVVTVLGSTAQNSTARASLPGMLGDHVRQTRSAHSPPVTAPTSHCPDCGAPQLGDLLLEELGHPEEEGKTESPRPGGMSVQHRRRWLDDIPVTWFLFLRPPSSDSSQVPPVCPHSLSITSCLCVFLLFSLSPAAPLFVSLLLHHFLTF</sequence>
<keyword evidence="4" id="KW-1185">Reference proteome</keyword>
<organism evidence="3 4">
    <name type="scientific">Rangifer tarandus platyrhynchus</name>
    <name type="common">Svalbard reindeer</name>
    <dbReference type="NCBI Taxonomy" id="3082113"/>
    <lineage>
        <taxon>Eukaryota</taxon>
        <taxon>Metazoa</taxon>
        <taxon>Chordata</taxon>
        <taxon>Craniata</taxon>
        <taxon>Vertebrata</taxon>
        <taxon>Euteleostomi</taxon>
        <taxon>Mammalia</taxon>
        <taxon>Eutheria</taxon>
        <taxon>Laurasiatheria</taxon>
        <taxon>Artiodactyla</taxon>
        <taxon>Ruminantia</taxon>
        <taxon>Pecora</taxon>
        <taxon>Cervidae</taxon>
        <taxon>Odocoileinae</taxon>
        <taxon>Rangifer</taxon>
    </lineage>
</organism>
<keyword evidence="2" id="KW-0472">Membrane</keyword>
<dbReference type="Proteomes" id="UP001176941">
    <property type="component" value="Chromosome 26"/>
</dbReference>
<gene>
    <name evidence="3" type="ORF">MRATA1EN1_LOCUS15920</name>
</gene>
<keyword evidence="2" id="KW-1133">Transmembrane helix</keyword>
<reference evidence="3" key="1">
    <citation type="submission" date="2023-04" db="EMBL/GenBank/DDBJ databases">
        <authorList>
            <consortium name="ELIXIR-Norway"/>
        </authorList>
    </citation>
    <scope>NUCLEOTIDE SEQUENCE [LARGE SCALE GENOMIC DNA]</scope>
</reference>
<proteinExistence type="predicted"/>
<evidence type="ECO:0000256" key="2">
    <source>
        <dbReference type="SAM" id="Phobius"/>
    </source>
</evidence>
<accession>A0ABN8YZD8</accession>
<name>A0ABN8YZD8_RANTA</name>